<accession>A0A6B8RKI6</accession>
<dbReference type="AlphaFoldDB" id="A0A6B8RKI6"/>
<dbReference type="Proteomes" id="UP000426246">
    <property type="component" value="Chromosome"/>
</dbReference>
<dbReference type="SMART" id="SM00342">
    <property type="entry name" value="HTH_ARAC"/>
    <property type="match status" value="1"/>
</dbReference>
<protein>
    <submittedName>
        <fullName evidence="4">AraC family transcriptional regulator</fullName>
    </submittedName>
</protein>
<dbReference type="PANTHER" id="PTHR43436:SF1">
    <property type="entry name" value="TRANSCRIPTIONAL REGULATORY PROTEIN"/>
    <property type="match status" value="1"/>
</dbReference>
<dbReference type="Pfam" id="PF06719">
    <property type="entry name" value="AraC_N"/>
    <property type="match status" value="1"/>
</dbReference>
<dbReference type="PROSITE" id="PS01124">
    <property type="entry name" value="HTH_ARAC_FAMILY_2"/>
    <property type="match status" value="1"/>
</dbReference>
<organism evidence="4 5">
    <name type="scientific">Paenibacillus psychroresistens</name>
    <dbReference type="NCBI Taxonomy" id="1778678"/>
    <lineage>
        <taxon>Bacteria</taxon>
        <taxon>Bacillati</taxon>
        <taxon>Bacillota</taxon>
        <taxon>Bacilli</taxon>
        <taxon>Bacillales</taxon>
        <taxon>Paenibacillaceae</taxon>
        <taxon>Paenibacillus</taxon>
    </lineage>
</organism>
<dbReference type="PANTHER" id="PTHR43436">
    <property type="entry name" value="ARAC-FAMILY TRANSCRIPTIONAL REGULATOR"/>
    <property type="match status" value="1"/>
</dbReference>
<dbReference type="GO" id="GO:0043565">
    <property type="term" value="F:sequence-specific DNA binding"/>
    <property type="evidence" value="ECO:0007669"/>
    <property type="project" value="InterPro"/>
</dbReference>
<dbReference type="Pfam" id="PF12833">
    <property type="entry name" value="HTH_18"/>
    <property type="match status" value="1"/>
</dbReference>
<proteinExistence type="predicted"/>
<dbReference type="Gene3D" id="1.10.10.60">
    <property type="entry name" value="Homeodomain-like"/>
    <property type="match status" value="1"/>
</dbReference>
<evidence type="ECO:0000256" key="1">
    <source>
        <dbReference type="ARBA" id="ARBA00023015"/>
    </source>
</evidence>
<dbReference type="InterPro" id="IPR018060">
    <property type="entry name" value="HTH_AraC"/>
</dbReference>
<dbReference type="InterPro" id="IPR009057">
    <property type="entry name" value="Homeodomain-like_sf"/>
</dbReference>
<evidence type="ECO:0000313" key="4">
    <source>
        <dbReference type="EMBL" id="QGQ96549.1"/>
    </source>
</evidence>
<keyword evidence="5" id="KW-1185">Reference proteome</keyword>
<name>A0A6B8RKI6_9BACL</name>
<evidence type="ECO:0000313" key="5">
    <source>
        <dbReference type="Proteomes" id="UP000426246"/>
    </source>
</evidence>
<evidence type="ECO:0000256" key="2">
    <source>
        <dbReference type="ARBA" id="ARBA00023163"/>
    </source>
</evidence>
<dbReference type="RefSeq" id="WP_155701620.1">
    <property type="nucleotide sequence ID" value="NZ_CP034235.1"/>
</dbReference>
<dbReference type="KEGG" id="ppsc:EHS13_17475"/>
<keyword evidence="2" id="KW-0804">Transcription</keyword>
<dbReference type="EMBL" id="CP034235">
    <property type="protein sequence ID" value="QGQ96549.1"/>
    <property type="molecule type" value="Genomic_DNA"/>
</dbReference>
<dbReference type="InterPro" id="IPR009594">
    <property type="entry name" value="Tscrpt_reg_HTH_AraC_N"/>
</dbReference>
<feature type="domain" description="HTH araC/xylS-type" evidence="3">
    <location>
        <begin position="211"/>
        <end position="309"/>
    </location>
</feature>
<dbReference type="OrthoDB" id="34150at2"/>
<sequence length="322" mass="35940">MLETELKSRALFGESISIHQKILSRIIAMTEKISTAEGTTPTLVPFLSIIRDSHPTPLNPIVLSPSFCLILQGTKQLHLGPNIIQFQAGDYLASMIDIPASAQTIAVTKKSPYIGLHIDFTTKEIASVVMEAKINIKPKVKKLNTEDLIGKSDSSLFDLFIRLLNLIDKPHEVLFLSALIKREMIFNLLSGDYGHLFFQQVLFDQKADGVGKAIAWIKENYSRSFTALELAKLNNMSLSGLQHKFKAITMMGPLQYQKQLRLQEARRLMLSGSMDATTAAFEVGYESASQFSREYRRLFGLPPHKDIKAVQRGSLASELENG</sequence>
<reference evidence="5" key="1">
    <citation type="submission" date="2018-11" db="EMBL/GenBank/DDBJ databases">
        <title>Complete genome sequence of Paenibacillus sp. ML311-T8.</title>
        <authorList>
            <person name="Nam Y.-D."/>
            <person name="Kang J."/>
            <person name="Chung W.-H."/>
            <person name="Park Y.S."/>
        </authorList>
    </citation>
    <scope>NUCLEOTIDE SEQUENCE [LARGE SCALE GENOMIC DNA]</scope>
    <source>
        <strain evidence="5">ML311-T8</strain>
    </source>
</reference>
<dbReference type="SUPFAM" id="SSF46689">
    <property type="entry name" value="Homeodomain-like"/>
    <property type="match status" value="2"/>
</dbReference>
<keyword evidence="1" id="KW-0805">Transcription regulation</keyword>
<dbReference type="GO" id="GO:0003700">
    <property type="term" value="F:DNA-binding transcription factor activity"/>
    <property type="evidence" value="ECO:0007669"/>
    <property type="project" value="InterPro"/>
</dbReference>
<evidence type="ECO:0000259" key="3">
    <source>
        <dbReference type="PROSITE" id="PS01124"/>
    </source>
</evidence>
<gene>
    <name evidence="4" type="ORF">EHS13_17475</name>
</gene>